<evidence type="ECO:0000259" key="1">
    <source>
        <dbReference type="Pfam" id="PF01593"/>
    </source>
</evidence>
<protein>
    <submittedName>
        <fullName evidence="2">Polyamine oxidase</fullName>
    </submittedName>
</protein>
<keyword evidence="3" id="KW-1185">Reference proteome</keyword>
<reference evidence="2" key="2">
    <citation type="submission" date="2021-04" db="EMBL/GenBank/DDBJ databases">
        <authorList>
            <person name="Podell S."/>
        </authorList>
    </citation>
    <scope>NUCLEOTIDE SEQUENCE</scope>
    <source>
        <strain evidence="2">Hildebrandi</strain>
    </source>
</reference>
<gene>
    <name evidence="2" type="ORF">IV203_026112</name>
</gene>
<dbReference type="Proteomes" id="UP000693970">
    <property type="component" value="Unassembled WGS sequence"/>
</dbReference>
<dbReference type="PANTHER" id="PTHR10742:SF410">
    <property type="entry name" value="LYSINE-SPECIFIC HISTONE DEMETHYLASE 2"/>
    <property type="match status" value="1"/>
</dbReference>
<dbReference type="OrthoDB" id="5046242at2759"/>
<proteinExistence type="predicted"/>
<evidence type="ECO:0000313" key="3">
    <source>
        <dbReference type="Proteomes" id="UP000693970"/>
    </source>
</evidence>
<reference evidence="2" key="1">
    <citation type="journal article" date="2021" name="Sci. Rep.">
        <title>Diploid genomic architecture of Nitzschia inconspicua, an elite biomass production diatom.</title>
        <authorList>
            <person name="Oliver A."/>
            <person name="Podell S."/>
            <person name="Pinowska A."/>
            <person name="Traller J.C."/>
            <person name="Smith S.R."/>
            <person name="McClure R."/>
            <person name="Beliaev A."/>
            <person name="Bohutskyi P."/>
            <person name="Hill E.A."/>
            <person name="Rabines A."/>
            <person name="Zheng H."/>
            <person name="Allen L.Z."/>
            <person name="Kuo A."/>
            <person name="Grigoriev I.V."/>
            <person name="Allen A.E."/>
            <person name="Hazlebeck D."/>
            <person name="Allen E.E."/>
        </authorList>
    </citation>
    <scope>NUCLEOTIDE SEQUENCE</scope>
    <source>
        <strain evidence="2">Hildebrandi</strain>
    </source>
</reference>
<organism evidence="2 3">
    <name type="scientific">Nitzschia inconspicua</name>
    <dbReference type="NCBI Taxonomy" id="303405"/>
    <lineage>
        <taxon>Eukaryota</taxon>
        <taxon>Sar</taxon>
        <taxon>Stramenopiles</taxon>
        <taxon>Ochrophyta</taxon>
        <taxon>Bacillariophyta</taxon>
        <taxon>Bacillariophyceae</taxon>
        <taxon>Bacillariophycidae</taxon>
        <taxon>Bacillariales</taxon>
        <taxon>Bacillariaceae</taxon>
        <taxon>Nitzschia</taxon>
    </lineage>
</organism>
<dbReference type="PANTHER" id="PTHR10742">
    <property type="entry name" value="FLAVIN MONOAMINE OXIDASE"/>
    <property type="match status" value="1"/>
</dbReference>
<dbReference type="EMBL" id="JAGRRH010000010">
    <property type="protein sequence ID" value="KAG7362752.1"/>
    <property type="molecule type" value="Genomic_DNA"/>
</dbReference>
<accession>A0A9K3LIN2</accession>
<evidence type="ECO:0000313" key="2">
    <source>
        <dbReference type="EMBL" id="KAG7362752.1"/>
    </source>
</evidence>
<dbReference type="GO" id="GO:0016491">
    <property type="term" value="F:oxidoreductase activity"/>
    <property type="evidence" value="ECO:0007669"/>
    <property type="project" value="InterPro"/>
</dbReference>
<feature type="domain" description="Amine oxidase" evidence="1">
    <location>
        <begin position="16"/>
        <end position="478"/>
    </location>
</feature>
<dbReference type="AlphaFoldDB" id="A0A9K3LIN2"/>
<dbReference type="InterPro" id="IPR050281">
    <property type="entry name" value="Flavin_monoamine_oxidase"/>
</dbReference>
<name>A0A9K3LIN2_9STRA</name>
<sequence>MTSSPLSVVLVGAGAAGLRLAQILLTEAPRPIQVTILEANDYCGGRVRNISFDGYTVEMGANWISGLETAFDNPIWRLAKNNGLRTNPSDRENPCRMHVVDCTKNTEEDGRGVNGGPVITDLYLKQAKMFDEVYAKSLEEVNSSVSSVSFDKDVDVRSLLQRNGWTPTCPMDYAIEHNLLEVWVAEDLSQLSAEHNMKVGANDMDLGQDEVFVEDPRGFRSIFEDVIHDLETSKTTTIQLGTEVQSIQYAPKDTKVLARDLKTGCVVEYSADIVVSTVSLGVLQNGSIRFNPPLPKWKVDALNEVGMFNFGKVFAKFRTRLWPEDKDYLLLVSKQPGYYPLWMRYQHCEDPILMCYLGGANARRVESLSEEEIQDEIEELFGKAFGHSNDCRPIKVTVTDWSKNPRFNGSYSYFPKGAFASVCKSDYTSALSGTVGEIARPVPSSPKTLYFAGEAFDDKYNGWVQGGYLSGERVGRTILQDHFKERF</sequence>
<dbReference type="Pfam" id="PF01593">
    <property type="entry name" value="Amino_oxidase"/>
    <property type="match status" value="1"/>
</dbReference>
<comment type="caution">
    <text evidence="2">The sequence shown here is derived from an EMBL/GenBank/DDBJ whole genome shotgun (WGS) entry which is preliminary data.</text>
</comment>
<dbReference type="InterPro" id="IPR002937">
    <property type="entry name" value="Amino_oxidase"/>
</dbReference>